<dbReference type="RefSeq" id="WP_021820572.1">
    <property type="nucleotide sequence ID" value="NZ_AVBC01000039.1"/>
</dbReference>
<dbReference type="NCBIfam" id="NF006000">
    <property type="entry name" value="PRK08130.1"/>
    <property type="match status" value="1"/>
</dbReference>
<dbReference type="PATRIC" id="fig|1178482.3.peg.3624"/>
<organism evidence="13 14">
    <name type="scientific">Halomonas huangheensis</name>
    <dbReference type="NCBI Taxonomy" id="1178482"/>
    <lineage>
        <taxon>Bacteria</taxon>
        <taxon>Pseudomonadati</taxon>
        <taxon>Pseudomonadota</taxon>
        <taxon>Gammaproteobacteria</taxon>
        <taxon>Oceanospirillales</taxon>
        <taxon>Halomonadaceae</taxon>
        <taxon>Halomonas</taxon>
    </lineage>
</organism>
<dbReference type="Proteomes" id="UP000019113">
    <property type="component" value="Unassembled WGS sequence"/>
</dbReference>
<evidence type="ECO:0000256" key="3">
    <source>
        <dbReference type="ARBA" id="ARBA00022723"/>
    </source>
</evidence>
<dbReference type="SMART" id="SM01007">
    <property type="entry name" value="Aldolase_II"/>
    <property type="match status" value="1"/>
</dbReference>
<dbReference type="GO" id="GO:0005829">
    <property type="term" value="C:cytosol"/>
    <property type="evidence" value="ECO:0007669"/>
    <property type="project" value="TreeGrafter"/>
</dbReference>
<dbReference type="InterPro" id="IPR036409">
    <property type="entry name" value="Aldolase_II/adducin_N_sf"/>
</dbReference>
<comment type="caution">
    <text evidence="13">The sequence shown here is derived from an EMBL/GenBank/DDBJ whole genome shotgun (WGS) entry which is preliminary data.</text>
</comment>
<evidence type="ECO:0000256" key="4">
    <source>
        <dbReference type="ARBA" id="ARBA00022833"/>
    </source>
</evidence>
<dbReference type="GO" id="GO:0019323">
    <property type="term" value="P:pentose catabolic process"/>
    <property type="evidence" value="ECO:0007669"/>
    <property type="project" value="InterPro"/>
</dbReference>
<dbReference type="KEGG" id="hhu:AR456_06565"/>
<evidence type="ECO:0000256" key="7">
    <source>
        <dbReference type="ARBA" id="ARBA00044745"/>
    </source>
</evidence>
<reference evidence="13 14" key="1">
    <citation type="submission" date="2013-08" db="EMBL/GenBank/DDBJ databases">
        <title>draft genome of Halomonas huanghegensis, strain BJGMM-B45T.</title>
        <authorList>
            <person name="Miao C."/>
            <person name="Wan Y."/>
            <person name="Jin W."/>
        </authorList>
    </citation>
    <scope>NUCLEOTIDE SEQUENCE [LARGE SCALE GENOMIC DNA]</scope>
    <source>
        <strain evidence="13 14">BJGMM-B45</strain>
    </source>
</reference>
<evidence type="ECO:0000256" key="8">
    <source>
        <dbReference type="ARBA" id="ARBA00044772"/>
    </source>
</evidence>
<dbReference type="InterPro" id="IPR050013">
    <property type="entry name" value="OtnC"/>
</dbReference>
<evidence type="ECO:0000259" key="12">
    <source>
        <dbReference type="SMART" id="SM01007"/>
    </source>
</evidence>
<dbReference type="InterPro" id="IPR001303">
    <property type="entry name" value="Aldolase_II/adducin_N"/>
</dbReference>
<dbReference type="PANTHER" id="PTHR22789:SF0">
    <property type="entry name" value="3-OXO-TETRONATE 4-PHOSPHATE DECARBOXYLASE-RELATED"/>
    <property type="match status" value="1"/>
</dbReference>
<dbReference type="Pfam" id="PF00596">
    <property type="entry name" value="Aldolase_II"/>
    <property type="match status" value="1"/>
</dbReference>
<evidence type="ECO:0000256" key="10">
    <source>
        <dbReference type="ARBA" id="ARBA00047520"/>
    </source>
</evidence>
<comment type="catalytic activity">
    <reaction evidence="11">
        <text>3-dehydro-4-O-phospho-L-erythronate + H(+) = dihydroxyacetone phosphate + CO2</text>
        <dbReference type="Rhea" id="RHEA:52404"/>
        <dbReference type="ChEBI" id="CHEBI:15378"/>
        <dbReference type="ChEBI" id="CHEBI:16526"/>
        <dbReference type="ChEBI" id="CHEBI:57642"/>
        <dbReference type="ChEBI" id="CHEBI:136592"/>
        <dbReference type="EC" id="4.1.1.104"/>
    </reaction>
</comment>
<evidence type="ECO:0000256" key="1">
    <source>
        <dbReference type="ARBA" id="ARBA00001947"/>
    </source>
</evidence>
<dbReference type="OrthoDB" id="5500703at2"/>
<evidence type="ECO:0000313" key="13">
    <source>
        <dbReference type="EMBL" id="ERL50521.1"/>
    </source>
</evidence>
<dbReference type="GO" id="GO:0046872">
    <property type="term" value="F:metal ion binding"/>
    <property type="evidence" value="ECO:0007669"/>
    <property type="project" value="UniProtKB-KW"/>
</dbReference>
<dbReference type="GO" id="GO:0016832">
    <property type="term" value="F:aldehyde-lyase activity"/>
    <property type="evidence" value="ECO:0007669"/>
    <property type="project" value="InterPro"/>
</dbReference>
<evidence type="ECO:0000256" key="9">
    <source>
        <dbReference type="ARBA" id="ARBA00044803"/>
    </source>
</evidence>
<dbReference type="STRING" id="1178482.AR456_06565"/>
<evidence type="ECO:0000256" key="5">
    <source>
        <dbReference type="ARBA" id="ARBA00023239"/>
    </source>
</evidence>
<dbReference type="InterPro" id="IPR050197">
    <property type="entry name" value="Aldolase_class_II_sugar_metab"/>
</dbReference>
<accession>W1N5R7</accession>
<protein>
    <recommendedName>
        <fullName evidence="9">3-oxo-tetronate 4-phosphate decarboxylase</fullName>
        <ecNumber evidence="8">4.1.1.104</ecNumber>
    </recommendedName>
</protein>
<dbReference type="NCBIfam" id="NF043034">
    <property type="entry name" value="OxoTetrPhDc"/>
    <property type="match status" value="1"/>
</dbReference>
<dbReference type="FunFam" id="3.40.225.10:FF:000008">
    <property type="entry name" value="Sugar aldolase"/>
    <property type="match status" value="1"/>
</dbReference>
<keyword evidence="4" id="KW-0862">Zinc</keyword>
<keyword evidence="5" id="KW-0456">Lyase</keyword>
<dbReference type="EC" id="4.1.1.104" evidence="8"/>
<evidence type="ECO:0000313" key="14">
    <source>
        <dbReference type="Proteomes" id="UP000019113"/>
    </source>
</evidence>
<proteinExistence type="inferred from homology"/>
<comment type="function">
    <text evidence="7">Catalyzes the decarboxylation of 3-oxo-tetronate 4-phosphate to dihydroxyacetone phosphate (DHAP) and CO(2).</text>
</comment>
<comment type="cofactor">
    <cofactor evidence="1">
        <name>Zn(2+)</name>
        <dbReference type="ChEBI" id="CHEBI:29105"/>
    </cofactor>
</comment>
<comment type="catalytic activity">
    <reaction evidence="10">
        <text>3-dehydro-4-O-phospho-D-erythronate + H(+) = dihydroxyacetone phosphate + CO2</text>
        <dbReference type="Rhea" id="RHEA:52416"/>
        <dbReference type="ChEBI" id="CHEBI:15378"/>
        <dbReference type="ChEBI" id="CHEBI:16526"/>
        <dbReference type="ChEBI" id="CHEBI:57642"/>
        <dbReference type="ChEBI" id="CHEBI:136593"/>
        <dbReference type="EC" id="4.1.1.104"/>
    </reaction>
</comment>
<feature type="domain" description="Class II aldolase/adducin N-terminal" evidence="12">
    <location>
        <begin position="8"/>
        <end position="186"/>
    </location>
</feature>
<keyword evidence="6" id="KW-0119">Carbohydrate metabolism</keyword>
<dbReference type="EMBL" id="AVBC01000039">
    <property type="protein sequence ID" value="ERL50521.1"/>
    <property type="molecule type" value="Genomic_DNA"/>
</dbReference>
<dbReference type="SUPFAM" id="SSF53639">
    <property type="entry name" value="AraD/HMP-PK domain-like"/>
    <property type="match status" value="1"/>
</dbReference>
<dbReference type="PANTHER" id="PTHR22789">
    <property type="entry name" value="FUCULOSE PHOSPHATE ALDOLASE"/>
    <property type="match status" value="1"/>
</dbReference>
<dbReference type="AlphaFoldDB" id="W1N5R7"/>
<dbReference type="eggNOG" id="COG0235">
    <property type="taxonomic scope" value="Bacteria"/>
</dbReference>
<keyword evidence="3" id="KW-0479">Metal-binding</keyword>
<evidence type="ECO:0000256" key="6">
    <source>
        <dbReference type="ARBA" id="ARBA00023277"/>
    </source>
</evidence>
<name>W1N5R7_9GAMM</name>
<evidence type="ECO:0000256" key="2">
    <source>
        <dbReference type="ARBA" id="ARBA00010037"/>
    </source>
</evidence>
<dbReference type="Gene3D" id="3.40.225.10">
    <property type="entry name" value="Class II aldolase/adducin N-terminal domain"/>
    <property type="match status" value="1"/>
</dbReference>
<evidence type="ECO:0000256" key="11">
    <source>
        <dbReference type="ARBA" id="ARBA00048603"/>
    </source>
</evidence>
<comment type="similarity">
    <text evidence="2">Belongs to the aldolase class II family. AraD/FucA subfamily.</text>
</comment>
<gene>
    <name evidence="13" type="ORF">BJB45_05175</name>
</gene>
<sequence>MNEGQARKEIATIAKSIFDRGLTHGSTGNISLKLSDGWLVTPTGSSMGTLEPEQISKLDWEGNLLSGNAPSKEAPLHLAVYEERPSSNAIVHLHSSCSVALSLIEDLDEHDLIPPLTAYYAMRVGKLPLVPYFAPGDKALAETVRRFSGKHHAMLLAHHGPVVAGSSLSAAVDATEELEATAKLFLSVYHHRYKSLTSDEVKELRDKYPIKA</sequence>
<keyword evidence="14" id="KW-1185">Reference proteome</keyword>